<evidence type="ECO:0000313" key="3">
    <source>
        <dbReference type="Proteomes" id="UP000285123"/>
    </source>
</evidence>
<gene>
    <name evidence="2" type="ORF">SAHL_10760</name>
</gene>
<sequence>MTELIAWLVAWLVALGAPSLLIICARPGDDRAALVGLALWCYGVVALAAGAVLRLAWWAVT</sequence>
<organism evidence="2 3">
    <name type="scientific">Salinisphaera orenii YIM 95161</name>
    <dbReference type="NCBI Taxonomy" id="1051139"/>
    <lineage>
        <taxon>Bacteria</taxon>
        <taxon>Pseudomonadati</taxon>
        <taxon>Pseudomonadota</taxon>
        <taxon>Gammaproteobacteria</taxon>
        <taxon>Salinisphaerales</taxon>
        <taxon>Salinisphaeraceae</taxon>
        <taxon>Salinisphaera</taxon>
    </lineage>
</organism>
<dbReference type="Proteomes" id="UP000285123">
    <property type="component" value="Unassembled WGS sequence"/>
</dbReference>
<evidence type="ECO:0000313" key="2">
    <source>
        <dbReference type="EMBL" id="ROO28272.1"/>
    </source>
</evidence>
<accession>A0A423PRU3</accession>
<dbReference type="RefSeq" id="WP_123591410.1">
    <property type="nucleotide sequence ID" value="NZ_AYKF01000088.1"/>
</dbReference>
<comment type="caution">
    <text evidence="2">The sequence shown here is derived from an EMBL/GenBank/DDBJ whole genome shotgun (WGS) entry which is preliminary data.</text>
</comment>
<keyword evidence="1" id="KW-0472">Membrane</keyword>
<keyword evidence="1" id="KW-1133">Transmembrane helix</keyword>
<reference evidence="2 3" key="1">
    <citation type="submission" date="2013-10" db="EMBL/GenBank/DDBJ databases">
        <title>Salinisphaera halophila YIM 95161 Genome Sequencing.</title>
        <authorList>
            <person name="Lai Q."/>
            <person name="Li C."/>
            <person name="Shao Z."/>
        </authorList>
    </citation>
    <scope>NUCLEOTIDE SEQUENCE [LARGE SCALE GENOMIC DNA]</scope>
    <source>
        <strain evidence="2 3">YIM 95161</strain>
    </source>
</reference>
<protein>
    <submittedName>
        <fullName evidence="2">Uncharacterized protein</fullName>
    </submittedName>
</protein>
<evidence type="ECO:0000256" key="1">
    <source>
        <dbReference type="SAM" id="Phobius"/>
    </source>
</evidence>
<feature type="transmembrane region" description="Helical" evidence="1">
    <location>
        <begin position="37"/>
        <end position="60"/>
    </location>
</feature>
<name>A0A423PRU3_9GAMM</name>
<keyword evidence="1" id="KW-0812">Transmembrane</keyword>
<dbReference type="AlphaFoldDB" id="A0A423PRU3"/>
<dbReference type="EMBL" id="AYKF01000088">
    <property type="protein sequence ID" value="ROO28272.1"/>
    <property type="molecule type" value="Genomic_DNA"/>
</dbReference>
<proteinExistence type="predicted"/>